<sequence>MEFQKRRRQQFLGETYYRDQLPRFEDVIHGDDGLEVGLRARETQRGLHLSLASGVGFELFNRLTLRYTAGELIEPLRSELEQVIAAYERYGELLWSFRKDRNEVVFEFTSIDDYCQLMQLIGLCFLLHRRDLLPRLAALQDGVDGTNGGCDVIYEEFMIHVVGPEKRYQTDHACQIRPYENLFYALTEDTPAKQLKELDLFLKHWYKDLAGTGWHDSHKPDENGNQGGYYGYWSFEAGAAVLLLGIEDDSSLHKYLYYPKDLVAWAREHAKLTQADAASPGHALRLRCEANQPCPKAGFWFTPARANSRQRFEAGQVMPEVGGDYGATLWQWDEVQE</sequence>
<organism evidence="2 3">
    <name type="scientific">Ideonella dechloratans</name>
    <dbReference type="NCBI Taxonomy" id="36863"/>
    <lineage>
        <taxon>Bacteria</taxon>
        <taxon>Pseudomonadati</taxon>
        <taxon>Pseudomonadota</taxon>
        <taxon>Betaproteobacteria</taxon>
        <taxon>Burkholderiales</taxon>
        <taxon>Sphaerotilaceae</taxon>
        <taxon>Ideonella</taxon>
    </lineage>
</organism>
<accession>A0A643F8J1</accession>
<dbReference type="Proteomes" id="UP000430120">
    <property type="component" value="Unassembled WGS sequence"/>
</dbReference>
<gene>
    <name evidence="2" type="ORF">F7Q92_16685</name>
</gene>
<dbReference type="EMBL" id="VZPB01000048">
    <property type="protein sequence ID" value="KAB0577425.1"/>
    <property type="molecule type" value="Genomic_DNA"/>
</dbReference>
<reference evidence="2 3" key="1">
    <citation type="submission" date="2019-09" db="EMBL/GenBank/DDBJ databases">
        <title>Draft genome sequences of 48 bacterial type strains from the CCUG.</title>
        <authorList>
            <person name="Tunovic T."/>
            <person name="Pineiro-Iglesias B."/>
            <person name="Unosson C."/>
            <person name="Inganas E."/>
            <person name="Ohlen M."/>
            <person name="Cardew S."/>
            <person name="Jensie-Markopoulos S."/>
            <person name="Salva-Serra F."/>
            <person name="Jaen-Luchoro D."/>
            <person name="Karlsson R."/>
            <person name="Svensson-Stadler L."/>
            <person name="Chun J."/>
            <person name="Moore E."/>
        </authorList>
    </citation>
    <scope>NUCLEOTIDE SEQUENCE [LARGE SCALE GENOMIC DNA]</scope>
    <source>
        <strain evidence="2 3">CCUG 30977</strain>
    </source>
</reference>
<protein>
    <submittedName>
        <fullName evidence="2">DUF1911 domain-containing protein</fullName>
    </submittedName>
</protein>
<evidence type="ECO:0000313" key="3">
    <source>
        <dbReference type="Proteomes" id="UP000430120"/>
    </source>
</evidence>
<dbReference type="InterPro" id="IPR028983">
    <property type="entry name" value="PA2201-like_C"/>
</dbReference>
<dbReference type="SUPFAM" id="SSF140731">
    <property type="entry name" value="PA2201 C-terminal domain-like"/>
    <property type="match status" value="1"/>
</dbReference>
<evidence type="ECO:0000313" key="2">
    <source>
        <dbReference type="EMBL" id="KAB0577425.1"/>
    </source>
</evidence>
<name>A0A643F8J1_IDEDE</name>
<dbReference type="InterPro" id="IPR015025">
    <property type="entry name" value="PoNi_C"/>
</dbReference>
<feature type="domain" description="PoNi C-terminal" evidence="1">
    <location>
        <begin position="151"/>
        <end position="262"/>
    </location>
</feature>
<dbReference type="AlphaFoldDB" id="A0A643F8J1"/>
<comment type="caution">
    <text evidence="2">The sequence shown here is derived from an EMBL/GenBank/DDBJ whole genome shotgun (WGS) entry which is preliminary data.</text>
</comment>
<keyword evidence="3" id="KW-1185">Reference proteome</keyword>
<evidence type="ECO:0000259" key="1">
    <source>
        <dbReference type="Pfam" id="PF08929"/>
    </source>
</evidence>
<dbReference type="OrthoDB" id="8576337at2"/>
<dbReference type="Pfam" id="PF08929">
    <property type="entry name" value="PoNi_C"/>
    <property type="match status" value="1"/>
</dbReference>
<proteinExistence type="predicted"/>
<dbReference type="Gene3D" id="1.10.3920.10">
    <property type="entry name" value="PA2201 C-terminal domain-like"/>
    <property type="match status" value="1"/>
</dbReference>